<evidence type="ECO:0000256" key="1">
    <source>
        <dbReference type="PROSITE-ProRule" id="PRU00076"/>
    </source>
</evidence>
<dbReference type="SUPFAM" id="SSF57196">
    <property type="entry name" value="EGF/Laminin"/>
    <property type="match status" value="1"/>
</dbReference>
<comment type="caution">
    <text evidence="3">The sequence shown here is derived from an EMBL/GenBank/DDBJ whole genome shotgun (WGS) entry which is preliminary data.</text>
</comment>
<feature type="disulfide bond" evidence="1">
    <location>
        <begin position="286"/>
        <end position="295"/>
    </location>
</feature>
<evidence type="ECO:0000259" key="2">
    <source>
        <dbReference type="PROSITE" id="PS50026"/>
    </source>
</evidence>
<sequence length="314" mass="35164">MEDAESDVLMARVEWPESRVFDLREVIGYLPCNVKWANAMRFDPSDTEGKCLHFTASSKGNLFVIFSAIPDDKDSWYYVEISPRGVAIFKSQRLVVSTVDVSAVGLGADILYQSYFVCVKETSEHTVIEYGKSQGTTETGNVYLTMIDRENPQSVRFFSYGNGEETLEIVDSHIVPRSQTKANCKGDTSFDVASNMCVQSCHELCDPDRGCRRTSSSEPLATDCNACQYVKNAQTGECLEECPEDWEQRDHECYHHEPTSDLCLKNPCLNDGTCINLGGGKYKCDCHGVYGGNNCEKECEKTEDNQCCRFPLPI</sequence>
<protein>
    <recommendedName>
        <fullName evidence="2">EGF-like domain-containing protein</fullName>
    </recommendedName>
</protein>
<evidence type="ECO:0000313" key="4">
    <source>
        <dbReference type="Proteomes" id="UP001163046"/>
    </source>
</evidence>
<dbReference type="Gene3D" id="2.10.25.10">
    <property type="entry name" value="Laminin"/>
    <property type="match status" value="1"/>
</dbReference>
<dbReference type="PROSITE" id="PS50026">
    <property type="entry name" value="EGF_3"/>
    <property type="match status" value="1"/>
</dbReference>
<dbReference type="EMBL" id="MU826364">
    <property type="protein sequence ID" value="KAJ7378596.1"/>
    <property type="molecule type" value="Genomic_DNA"/>
</dbReference>
<keyword evidence="4" id="KW-1185">Reference proteome</keyword>
<dbReference type="AlphaFoldDB" id="A0A9X0CWY2"/>
<dbReference type="Pfam" id="PF00008">
    <property type="entry name" value="EGF"/>
    <property type="match status" value="1"/>
</dbReference>
<keyword evidence="1" id="KW-0245">EGF-like domain</keyword>
<accession>A0A9X0CWY2</accession>
<dbReference type="PANTHER" id="PTHR46549">
    <property type="entry name" value="MACPF DOMAIN-CONTAINING PROTEIN"/>
    <property type="match status" value="1"/>
</dbReference>
<dbReference type="OrthoDB" id="5963326at2759"/>
<dbReference type="InterPro" id="IPR000742">
    <property type="entry name" value="EGF"/>
</dbReference>
<comment type="caution">
    <text evidence="1">Lacks conserved residue(s) required for the propagation of feature annotation.</text>
</comment>
<reference evidence="3" key="1">
    <citation type="submission" date="2023-01" db="EMBL/GenBank/DDBJ databases">
        <title>Genome assembly of the deep-sea coral Lophelia pertusa.</title>
        <authorList>
            <person name="Herrera S."/>
            <person name="Cordes E."/>
        </authorList>
    </citation>
    <scope>NUCLEOTIDE SEQUENCE</scope>
    <source>
        <strain evidence="3">USNM1676648</strain>
        <tissue evidence="3">Polyp</tissue>
    </source>
</reference>
<dbReference type="PANTHER" id="PTHR46549:SF1">
    <property type="entry name" value="MACPF DOMAIN-CONTAINING PROTEIN"/>
    <property type="match status" value="1"/>
</dbReference>
<name>A0A9X0CWY2_9CNID</name>
<dbReference type="CDD" id="cd00054">
    <property type="entry name" value="EGF_CA"/>
    <property type="match status" value="1"/>
</dbReference>
<feature type="domain" description="EGF-like" evidence="2">
    <location>
        <begin position="259"/>
        <end position="296"/>
    </location>
</feature>
<keyword evidence="1" id="KW-1015">Disulfide bond</keyword>
<gene>
    <name evidence="3" type="ORF">OS493_021896</name>
</gene>
<organism evidence="3 4">
    <name type="scientific">Desmophyllum pertusum</name>
    <dbReference type="NCBI Taxonomy" id="174260"/>
    <lineage>
        <taxon>Eukaryota</taxon>
        <taxon>Metazoa</taxon>
        <taxon>Cnidaria</taxon>
        <taxon>Anthozoa</taxon>
        <taxon>Hexacorallia</taxon>
        <taxon>Scleractinia</taxon>
        <taxon>Caryophylliina</taxon>
        <taxon>Caryophylliidae</taxon>
        <taxon>Desmophyllum</taxon>
    </lineage>
</organism>
<proteinExistence type="predicted"/>
<dbReference type="Proteomes" id="UP001163046">
    <property type="component" value="Unassembled WGS sequence"/>
</dbReference>
<evidence type="ECO:0000313" key="3">
    <source>
        <dbReference type="EMBL" id="KAJ7378596.1"/>
    </source>
</evidence>